<reference evidence="1 2" key="1">
    <citation type="journal article" date="2018" name="Arch. Microbiol.">
        <title>New insights into the metabolic potential of the phototrophic purple bacterium Rhodopila globiformis DSM 161(T) from its draft genome sequence and evidence for a vanadium-dependent nitrogenase.</title>
        <authorList>
            <person name="Imhoff J.F."/>
            <person name="Rahn T."/>
            <person name="Kunzel S."/>
            <person name="Neulinger S.C."/>
        </authorList>
    </citation>
    <scope>NUCLEOTIDE SEQUENCE [LARGE SCALE GENOMIC DNA]</scope>
    <source>
        <strain evidence="1 2">DSM 161</strain>
    </source>
</reference>
<dbReference type="AlphaFoldDB" id="A0A2S6N700"/>
<dbReference type="RefSeq" id="WP_104520468.1">
    <property type="nucleotide sequence ID" value="NZ_NHRY01000213.1"/>
</dbReference>
<dbReference type="Pfam" id="PF20126">
    <property type="entry name" value="TumE"/>
    <property type="match status" value="1"/>
</dbReference>
<accession>A0A2S6N700</accession>
<evidence type="ECO:0000313" key="2">
    <source>
        <dbReference type="Proteomes" id="UP000239724"/>
    </source>
</evidence>
<evidence type="ECO:0000313" key="1">
    <source>
        <dbReference type="EMBL" id="PPQ30388.1"/>
    </source>
</evidence>
<dbReference type="OrthoDB" id="7451512at2"/>
<organism evidence="1 2">
    <name type="scientific">Rhodopila globiformis</name>
    <name type="common">Rhodopseudomonas globiformis</name>
    <dbReference type="NCBI Taxonomy" id="1071"/>
    <lineage>
        <taxon>Bacteria</taxon>
        <taxon>Pseudomonadati</taxon>
        <taxon>Pseudomonadota</taxon>
        <taxon>Alphaproteobacteria</taxon>
        <taxon>Acetobacterales</taxon>
        <taxon>Acetobacteraceae</taxon>
        <taxon>Rhodopila</taxon>
    </lineage>
</organism>
<dbReference type="InterPro" id="IPR045397">
    <property type="entry name" value="TumE-like"/>
</dbReference>
<sequence>MPGTDHELEFLLSLDGAEFQFGTGYVVKIEARRIAATQARPHGIKYSLTLHDPTGRRLYGIDNAHGIGRGAEHDHRHVHDGRKARRYTFRGPAALLEDFYAEVRRILQQRGIL</sequence>
<proteinExistence type="predicted"/>
<comment type="caution">
    <text evidence="1">The sequence shown here is derived from an EMBL/GenBank/DDBJ whole genome shotgun (WGS) entry which is preliminary data.</text>
</comment>
<gene>
    <name evidence="1" type="ORF">CCS01_19370</name>
</gene>
<dbReference type="Proteomes" id="UP000239724">
    <property type="component" value="Unassembled WGS sequence"/>
</dbReference>
<keyword evidence="2" id="KW-1185">Reference proteome</keyword>
<dbReference type="EMBL" id="NHRY01000213">
    <property type="protein sequence ID" value="PPQ30388.1"/>
    <property type="molecule type" value="Genomic_DNA"/>
</dbReference>
<protein>
    <submittedName>
        <fullName evidence="1">Uncharacterized protein</fullName>
    </submittedName>
</protein>
<name>A0A2S6N700_RHOGL</name>